<dbReference type="InterPro" id="IPR041854">
    <property type="entry name" value="BFD-like_2Fe2S-bd_dom_sf"/>
</dbReference>
<dbReference type="EMBL" id="CP117268">
    <property type="protein sequence ID" value="WFS25974.1"/>
    <property type="molecule type" value="Genomic_DNA"/>
</dbReference>
<dbReference type="InterPro" id="IPR051691">
    <property type="entry name" value="Metab_Enz_Cyan_OpOx_G3PDH"/>
</dbReference>
<sequence>MTEIYDVLVIGAGPAGGEAALSAASCGLRVLLVDEAQAAGGQVYRAAPRSFEGLKSTPESRAGDALRRRLAESAVDTRFGHAVWSVSPDLRVDGLSKSGPVSWRARKIIVATGAQERVVPFPGWTLPGITGLAGATILLQSQHILPGRRTLVAGQGPLLLAVAAGILKAGGEVAGVVDLASRGDWLAHGAAFLTRPDLAMRGAGWLARLHRAGVPFFNRHAIRNAARRGEDEIEATIGPVDNDGLPSEGAERTIVVDAVAVGNGLTASTDVTRLLRAEHAFDEARGGWIPQTDSDFRTSVPGLYVIGDGAGISGAAAAEVNGRLAGLSVARDLGVLSDEVYLSKSSVPRQKARQALRFGGAMAQLMALKPGQIKGIADDAIVCRCEDVSRRDIDIACSEGARSLNQLKAWTRCGMGPCQGRICGDIAGALLADATGQFPRSGMFTGRTPFRPLPVAHLVETVDYAELKLPPPAPL</sequence>
<dbReference type="RefSeq" id="WP_142831200.1">
    <property type="nucleotide sequence ID" value="NZ_CP117268.1"/>
</dbReference>
<dbReference type="InterPro" id="IPR041117">
    <property type="entry name" value="SoxA_A3"/>
</dbReference>
<dbReference type="Pfam" id="PF07992">
    <property type="entry name" value="Pyr_redox_2"/>
    <property type="match status" value="1"/>
</dbReference>
<evidence type="ECO:0000259" key="2">
    <source>
        <dbReference type="Pfam" id="PF07992"/>
    </source>
</evidence>
<evidence type="ECO:0000259" key="3">
    <source>
        <dbReference type="Pfam" id="PF17806"/>
    </source>
</evidence>
<dbReference type="InterPro" id="IPR023753">
    <property type="entry name" value="FAD/NAD-binding_dom"/>
</dbReference>
<dbReference type="Gene3D" id="1.10.10.1100">
    <property type="entry name" value="BFD-like [2Fe-2S]-binding domain"/>
    <property type="match status" value="1"/>
</dbReference>
<dbReference type="PANTHER" id="PTHR42949:SF3">
    <property type="entry name" value="ANAEROBIC GLYCEROL-3-PHOSPHATE DEHYDROGENASE SUBUNIT B"/>
    <property type="match status" value="1"/>
</dbReference>
<dbReference type="PRINTS" id="PR00469">
    <property type="entry name" value="PNDRDTASEII"/>
</dbReference>
<geneLocation type="plasmid" evidence="4 5">
    <name>unnamed1</name>
</geneLocation>
<evidence type="ECO:0000256" key="1">
    <source>
        <dbReference type="ARBA" id="ARBA00023002"/>
    </source>
</evidence>
<name>A0ABY8IQX3_9HYPH</name>
<evidence type="ECO:0000313" key="4">
    <source>
        <dbReference type="EMBL" id="WFS25974.1"/>
    </source>
</evidence>
<dbReference type="PRINTS" id="PR00368">
    <property type="entry name" value="FADPNR"/>
</dbReference>
<gene>
    <name evidence="4" type="ORF">PR018_20890</name>
</gene>
<keyword evidence="5" id="KW-1185">Reference proteome</keyword>
<reference evidence="4 5" key="1">
    <citation type="journal article" date="2019" name="Phytopathology">
        <title>A Novel Group of Rhizobium tumorigenes-Like Agrobacteria Associated with Crown Gall Disease of Rhododendron and Blueberry.</title>
        <authorList>
            <person name="Kuzmanovic N."/>
            <person name="Behrens P."/>
            <person name="Idczak E."/>
            <person name="Wagner S."/>
            <person name="Gotz M."/>
            <person name="Sproer C."/>
            <person name="Bunk B."/>
            <person name="Overmann J."/>
            <person name="Smalla K."/>
        </authorList>
    </citation>
    <scope>NUCLEOTIDE SEQUENCE [LARGE SCALE GENOMIC DNA]</scope>
    <source>
        <strain evidence="5">rho-6.2</strain>
    </source>
</reference>
<dbReference type="CDD" id="cd19946">
    <property type="entry name" value="GlpA-like_Fer2_BFD-like"/>
    <property type="match status" value="1"/>
</dbReference>
<dbReference type="PANTHER" id="PTHR42949">
    <property type="entry name" value="ANAEROBIC GLYCEROL-3-PHOSPHATE DEHYDROGENASE SUBUNIT B"/>
    <property type="match status" value="1"/>
</dbReference>
<proteinExistence type="predicted"/>
<keyword evidence="4" id="KW-0614">Plasmid</keyword>
<dbReference type="InterPro" id="IPR036188">
    <property type="entry name" value="FAD/NAD-bd_sf"/>
</dbReference>
<dbReference type="InterPro" id="IPR017224">
    <property type="entry name" value="Opine_Oxase_asu/HCN_bsu"/>
</dbReference>
<dbReference type="SUPFAM" id="SSF51905">
    <property type="entry name" value="FAD/NAD(P)-binding domain"/>
    <property type="match status" value="1"/>
</dbReference>
<evidence type="ECO:0000313" key="5">
    <source>
        <dbReference type="Proteomes" id="UP000318939"/>
    </source>
</evidence>
<dbReference type="Pfam" id="PF17806">
    <property type="entry name" value="SO_alpha_A3"/>
    <property type="match status" value="1"/>
</dbReference>
<protein>
    <submittedName>
        <fullName evidence="4">NAD(P)/FAD-dependent oxidoreductase</fullName>
    </submittedName>
</protein>
<feature type="domain" description="FAD/NAD(P)-binding" evidence="2">
    <location>
        <begin position="5"/>
        <end position="317"/>
    </location>
</feature>
<dbReference type="PIRSF" id="PIRSF037495">
    <property type="entry name" value="Opine_OX_OoxA/HcnB"/>
    <property type="match status" value="1"/>
</dbReference>
<keyword evidence="1" id="KW-0560">Oxidoreductase</keyword>
<dbReference type="Gene3D" id="3.50.50.60">
    <property type="entry name" value="FAD/NAD(P)-binding domain"/>
    <property type="match status" value="2"/>
</dbReference>
<feature type="domain" description="SoxA A3" evidence="3">
    <location>
        <begin position="382"/>
        <end position="458"/>
    </location>
</feature>
<organism evidence="4 5">
    <name type="scientific">Rhizobium rhododendri</name>
    <dbReference type="NCBI Taxonomy" id="2506430"/>
    <lineage>
        <taxon>Bacteria</taxon>
        <taxon>Pseudomonadati</taxon>
        <taxon>Pseudomonadota</taxon>
        <taxon>Alphaproteobacteria</taxon>
        <taxon>Hyphomicrobiales</taxon>
        <taxon>Rhizobiaceae</taxon>
        <taxon>Rhizobium/Agrobacterium group</taxon>
        <taxon>Rhizobium</taxon>
    </lineage>
</organism>
<dbReference type="Proteomes" id="UP000318939">
    <property type="component" value="Plasmid unnamed1"/>
</dbReference>
<accession>A0ABY8IQX3</accession>
<reference evidence="4 5" key="2">
    <citation type="journal article" date="2023" name="MicrobiologyOpen">
        <title>Genomics of the tumorigenes clade of the family Rhizobiaceae and description of Rhizobium rhododendri sp. nov.</title>
        <authorList>
            <person name="Kuzmanovic N."/>
            <person name="diCenzo G.C."/>
            <person name="Bunk B."/>
            <person name="Sproeer C."/>
            <person name="Fruehling A."/>
            <person name="Neumann-Schaal M."/>
            <person name="Overmann J."/>
            <person name="Smalla K."/>
        </authorList>
    </citation>
    <scope>NUCLEOTIDE SEQUENCE [LARGE SCALE GENOMIC DNA]</scope>
    <source>
        <strain evidence="5">rho-6.2</strain>
        <plasmid evidence="4 5">unnamed1</plasmid>
    </source>
</reference>